<evidence type="ECO:0000256" key="2">
    <source>
        <dbReference type="ARBA" id="ARBA00022737"/>
    </source>
</evidence>
<evidence type="ECO:0000256" key="3">
    <source>
        <dbReference type="RuleBase" id="RU102079"/>
    </source>
</evidence>
<dbReference type="CDD" id="cd00070">
    <property type="entry name" value="GLECT"/>
    <property type="match status" value="2"/>
</dbReference>
<dbReference type="PANTHER" id="PTHR11346">
    <property type="entry name" value="GALECTIN"/>
    <property type="match status" value="1"/>
</dbReference>
<reference evidence="5" key="3">
    <citation type="submission" date="2025-09" db="UniProtKB">
        <authorList>
            <consortium name="Ensembl"/>
        </authorList>
    </citation>
    <scope>IDENTIFICATION</scope>
</reference>
<reference evidence="5" key="2">
    <citation type="submission" date="2025-08" db="UniProtKB">
        <authorList>
            <consortium name="Ensembl"/>
        </authorList>
    </citation>
    <scope>IDENTIFICATION</scope>
</reference>
<dbReference type="InterPro" id="IPR001079">
    <property type="entry name" value="Galectin_CRD"/>
</dbReference>
<dbReference type="PANTHER" id="PTHR11346:SF32">
    <property type="entry name" value="GALECTIN-4"/>
    <property type="match status" value="1"/>
</dbReference>
<dbReference type="InterPro" id="IPR044156">
    <property type="entry name" value="Galectin-like"/>
</dbReference>
<dbReference type="SUPFAM" id="SSF49899">
    <property type="entry name" value="Concanavalin A-like lectins/glucanases"/>
    <property type="match status" value="2"/>
</dbReference>
<dbReference type="AlphaFoldDB" id="A0A3B4E0Z3"/>
<dbReference type="SMART" id="SM00276">
    <property type="entry name" value="GLECT"/>
    <property type="match status" value="2"/>
</dbReference>
<dbReference type="Proteomes" id="UP001501920">
    <property type="component" value="Chromosome 7"/>
</dbReference>
<name>A0A3B4E0Z3_PYGNA</name>
<dbReference type="InterPro" id="IPR013320">
    <property type="entry name" value="ConA-like_dom_sf"/>
</dbReference>
<dbReference type="GO" id="GO:0030246">
    <property type="term" value="F:carbohydrate binding"/>
    <property type="evidence" value="ECO:0007669"/>
    <property type="project" value="UniProtKB-UniRule"/>
</dbReference>
<organism evidence="5 6">
    <name type="scientific">Pygocentrus nattereri</name>
    <name type="common">Red-bellied piranha</name>
    <dbReference type="NCBI Taxonomy" id="42514"/>
    <lineage>
        <taxon>Eukaryota</taxon>
        <taxon>Metazoa</taxon>
        <taxon>Chordata</taxon>
        <taxon>Craniata</taxon>
        <taxon>Vertebrata</taxon>
        <taxon>Euteleostomi</taxon>
        <taxon>Actinopterygii</taxon>
        <taxon>Neopterygii</taxon>
        <taxon>Teleostei</taxon>
        <taxon>Ostariophysi</taxon>
        <taxon>Characiformes</taxon>
        <taxon>Characoidei</taxon>
        <taxon>Pygocentrus</taxon>
    </lineage>
</organism>
<evidence type="ECO:0000259" key="4">
    <source>
        <dbReference type="PROSITE" id="PS51304"/>
    </source>
</evidence>
<dbReference type="Ensembl" id="ENSPNAT00000016450.2">
    <property type="protein sequence ID" value="ENSPNAP00000029380.2"/>
    <property type="gene ID" value="ENSPNAG00000015451.2"/>
</dbReference>
<evidence type="ECO:0000313" key="6">
    <source>
        <dbReference type="Proteomes" id="UP001501920"/>
    </source>
</evidence>
<dbReference type="GeneTree" id="ENSGT00940000160378"/>
<keyword evidence="1 3" id="KW-0430">Lectin</keyword>
<keyword evidence="2" id="KW-0677">Repeat</keyword>
<evidence type="ECO:0000256" key="1">
    <source>
        <dbReference type="ARBA" id="ARBA00022734"/>
    </source>
</evidence>
<sequence>MGAISGGIRPGMALYFQGTVPQKADIFMISLKTGQFRGDDIAFRFKPCIGQRVVLNSFRNLKWESEESASDKPFTKGAPFTIIYVIKPEGYEVCFSYKHRIPLEKVTTLDLDGDVTFNMLGVIEVSNVMDFCVHYDSFHCNFVDFFFFSQQKIPYMGAISGGIRPGMALYFQGTVPQKADKYAVSTGQAPGDDTAFHFNPRIGDRVALNSFSNGRWESEETASDKPFTKGKPFTMNTCIINRFDIFVQVYVNGFQHCLFKHRIPLEKVSALGLEGDVTINILGVIEVSNVMFFLCTL</sequence>
<protein>
    <recommendedName>
        <fullName evidence="3">Galectin</fullName>
    </recommendedName>
</protein>
<keyword evidence="6" id="KW-1185">Reference proteome</keyword>
<proteinExistence type="predicted"/>
<dbReference type="PROSITE" id="PS51304">
    <property type="entry name" value="GALECTIN"/>
    <property type="match status" value="2"/>
</dbReference>
<evidence type="ECO:0000313" key="5">
    <source>
        <dbReference type="Ensembl" id="ENSPNAP00000029380.2"/>
    </source>
</evidence>
<feature type="domain" description="Galectin" evidence="4">
    <location>
        <begin position="1"/>
        <end position="126"/>
    </location>
</feature>
<accession>A0A3B4E0Z3</accession>
<feature type="domain" description="Galectin" evidence="4">
    <location>
        <begin position="155"/>
        <end position="293"/>
    </location>
</feature>
<dbReference type="SMART" id="SM00908">
    <property type="entry name" value="Gal-bind_lectin"/>
    <property type="match status" value="2"/>
</dbReference>
<reference evidence="5 6" key="1">
    <citation type="submission" date="2020-10" db="EMBL/GenBank/DDBJ databases">
        <title>Pygocentrus nattereri (red-bellied piranha) genome, fPygNat1, primary haplotype.</title>
        <authorList>
            <person name="Myers G."/>
            <person name="Meyer A."/>
            <person name="Karagic N."/>
            <person name="Pippel M."/>
            <person name="Winkler S."/>
            <person name="Tracey A."/>
            <person name="Wood J."/>
            <person name="Formenti G."/>
            <person name="Howe K."/>
            <person name="Fedrigo O."/>
            <person name="Jarvis E.D."/>
        </authorList>
    </citation>
    <scope>NUCLEOTIDE SEQUENCE [LARGE SCALE GENOMIC DNA]</scope>
</reference>
<dbReference type="Gene3D" id="2.60.120.200">
    <property type="match status" value="2"/>
</dbReference>
<dbReference type="Pfam" id="PF00337">
    <property type="entry name" value="Gal-bind_lectin"/>
    <property type="match status" value="2"/>
</dbReference>